<proteinExistence type="predicted"/>
<organism evidence="1 2">
    <name type="scientific">Paxillus rubicundulus Ve08.2h10</name>
    <dbReference type="NCBI Taxonomy" id="930991"/>
    <lineage>
        <taxon>Eukaryota</taxon>
        <taxon>Fungi</taxon>
        <taxon>Dikarya</taxon>
        <taxon>Basidiomycota</taxon>
        <taxon>Agaricomycotina</taxon>
        <taxon>Agaricomycetes</taxon>
        <taxon>Agaricomycetidae</taxon>
        <taxon>Boletales</taxon>
        <taxon>Paxilineae</taxon>
        <taxon>Paxillaceae</taxon>
        <taxon>Paxillus</taxon>
    </lineage>
</organism>
<sequence length="124" mass="13983">WNPAARDAVKSQVSTSASFLIDETPLTLAHCLPQFVPSLITPTWHKCMNPLLNEKPANEKEHAYQVALHEPYTHEFGLKSTLIGMQSVFCDWLSGKLAAQEEKWKKKKKGQLNGDGLLRLLTRN</sequence>
<dbReference type="InParanoid" id="A0A0D0CGF6"/>
<reference evidence="2" key="2">
    <citation type="submission" date="2015-01" db="EMBL/GenBank/DDBJ databases">
        <title>Evolutionary Origins and Diversification of the Mycorrhizal Mutualists.</title>
        <authorList>
            <consortium name="DOE Joint Genome Institute"/>
            <consortium name="Mycorrhizal Genomics Consortium"/>
            <person name="Kohler A."/>
            <person name="Kuo A."/>
            <person name="Nagy L.G."/>
            <person name="Floudas D."/>
            <person name="Copeland A."/>
            <person name="Barry K.W."/>
            <person name="Cichocki N."/>
            <person name="Veneault-Fourrey C."/>
            <person name="LaButti K."/>
            <person name="Lindquist E.A."/>
            <person name="Lipzen A."/>
            <person name="Lundell T."/>
            <person name="Morin E."/>
            <person name="Murat C."/>
            <person name="Riley R."/>
            <person name="Ohm R."/>
            <person name="Sun H."/>
            <person name="Tunlid A."/>
            <person name="Henrissat B."/>
            <person name="Grigoriev I.V."/>
            <person name="Hibbett D.S."/>
            <person name="Martin F."/>
        </authorList>
    </citation>
    <scope>NUCLEOTIDE SEQUENCE [LARGE SCALE GENOMIC DNA]</scope>
    <source>
        <strain evidence="2">Ve08.2h10</strain>
    </source>
</reference>
<evidence type="ECO:0000313" key="2">
    <source>
        <dbReference type="Proteomes" id="UP000054538"/>
    </source>
</evidence>
<dbReference type="AlphaFoldDB" id="A0A0D0CGF6"/>
<evidence type="ECO:0000313" key="1">
    <source>
        <dbReference type="EMBL" id="KIK74388.1"/>
    </source>
</evidence>
<feature type="non-terminal residue" evidence="1">
    <location>
        <position position="1"/>
    </location>
</feature>
<protein>
    <submittedName>
        <fullName evidence="1">Uncharacterized protein</fullName>
    </submittedName>
</protein>
<gene>
    <name evidence="1" type="ORF">PAXRUDRAFT_175856</name>
</gene>
<reference evidence="1 2" key="1">
    <citation type="submission" date="2014-04" db="EMBL/GenBank/DDBJ databases">
        <authorList>
            <consortium name="DOE Joint Genome Institute"/>
            <person name="Kuo A."/>
            <person name="Kohler A."/>
            <person name="Jargeat P."/>
            <person name="Nagy L.G."/>
            <person name="Floudas D."/>
            <person name="Copeland A."/>
            <person name="Barry K.W."/>
            <person name="Cichocki N."/>
            <person name="Veneault-Fourrey C."/>
            <person name="LaButti K."/>
            <person name="Lindquist E.A."/>
            <person name="Lipzen A."/>
            <person name="Lundell T."/>
            <person name="Morin E."/>
            <person name="Murat C."/>
            <person name="Sun H."/>
            <person name="Tunlid A."/>
            <person name="Henrissat B."/>
            <person name="Grigoriev I.V."/>
            <person name="Hibbett D.S."/>
            <person name="Martin F."/>
            <person name="Nordberg H.P."/>
            <person name="Cantor M.N."/>
            <person name="Hua S.X."/>
        </authorList>
    </citation>
    <scope>NUCLEOTIDE SEQUENCE [LARGE SCALE GENOMIC DNA]</scope>
    <source>
        <strain evidence="1 2">Ve08.2h10</strain>
    </source>
</reference>
<dbReference type="EMBL" id="KN828910">
    <property type="protein sequence ID" value="KIK74388.1"/>
    <property type="molecule type" value="Genomic_DNA"/>
</dbReference>
<dbReference type="OrthoDB" id="3269232at2759"/>
<dbReference type="HOGENOM" id="CLU_061607_3_1_1"/>
<keyword evidence="2" id="KW-1185">Reference proteome</keyword>
<dbReference type="Proteomes" id="UP000054538">
    <property type="component" value="Unassembled WGS sequence"/>
</dbReference>
<name>A0A0D0CGF6_9AGAM</name>
<accession>A0A0D0CGF6</accession>